<evidence type="ECO:0000313" key="1">
    <source>
        <dbReference type="EMBL" id="NOV42847.1"/>
    </source>
</evidence>
<accession>A0A6M2DCZ9</accession>
<dbReference type="AlphaFoldDB" id="A0A6M2DCZ9"/>
<protein>
    <submittedName>
        <fullName evidence="1">Putative secreted protein</fullName>
    </submittedName>
</protein>
<proteinExistence type="predicted"/>
<sequence length="102" mass="11890">MNVCFVTFEVLLIYTLESLFINVFPFQLVFANNEVRVLLRATCLLKERHTALSVVSFARTLPGAFVQFMWSDYKERVLVARGITALHEVPFHFPRIRPKVIF</sequence>
<name>A0A6M2DCZ9_RHIMP</name>
<reference evidence="1" key="1">
    <citation type="submission" date="2019-09" db="EMBL/GenBank/DDBJ databases">
        <title>Organ-specific transcriptomic study of the physiology of the cattle tick, Rhipicephalus microplus.</title>
        <authorList>
            <person name="Tirloni L."/>
            <person name="Braz G."/>
            <person name="Gandara A.C.P."/>
            <person name="Sabadin G.A."/>
            <person name="da Silva R.M."/>
            <person name="Guizzo M.G."/>
            <person name="Machado J.A."/>
            <person name="Costa E.P."/>
            <person name="Gomes H.F."/>
            <person name="Moraes J."/>
            <person name="Mota M.B.S."/>
            <person name="Mesquita R.D."/>
            <person name="Alvarenga P.H."/>
            <person name="Alves F."/>
            <person name="Seixas A."/>
            <person name="da Fonseca R.N."/>
            <person name="Fogaca A."/>
            <person name="Logullo C."/>
            <person name="Tanaka A."/>
            <person name="Daffre S."/>
            <person name="Termignoni C."/>
            <person name="Vaz I.S.Jr."/>
            <person name="Oliveira P.L."/>
            <person name="Ribeiro J.M."/>
        </authorList>
    </citation>
    <scope>NUCLEOTIDE SEQUENCE</scope>
    <source>
        <strain evidence="1">Porto Alegre</strain>
    </source>
</reference>
<organism evidence="1">
    <name type="scientific">Rhipicephalus microplus</name>
    <name type="common">Cattle tick</name>
    <name type="synonym">Boophilus microplus</name>
    <dbReference type="NCBI Taxonomy" id="6941"/>
    <lineage>
        <taxon>Eukaryota</taxon>
        <taxon>Metazoa</taxon>
        <taxon>Ecdysozoa</taxon>
        <taxon>Arthropoda</taxon>
        <taxon>Chelicerata</taxon>
        <taxon>Arachnida</taxon>
        <taxon>Acari</taxon>
        <taxon>Parasitiformes</taxon>
        <taxon>Ixodida</taxon>
        <taxon>Ixodoidea</taxon>
        <taxon>Ixodidae</taxon>
        <taxon>Rhipicephalinae</taxon>
        <taxon>Rhipicephalus</taxon>
        <taxon>Boophilus</taxon>
    </lineage>
</organism>
<dbReference type="EMBL" id="GHWJ01010110">
    <property type="protein sequence ID" value="NOV42847.1"/>
    <property type="molecule type" value="Transcribed_RNA"/>
</dbReference>